<feature type="compositionally biased region" description="Basic residues" evidence="1">
    <location>
        <begin position="516"/>
        <end position="525"/>
    </location>
</feature>
<dbReference type="EMBL" id="JOJR01000057">
    <property type="protein sequence ID" value="RCN47733.1"/>
    <property type="molecule type" value="Genomic_DNA"/>
</dbReference>
<dbReference type="Proteomes" id="UP000252519">
    <property type="component" value="Unassembled WGS sequence"/>
</dbReference>
<evidence type="ECO:0000256" key="1">
    <source>
        <dbReference type="SAM" id="MobiDB-lite"/>
    </source>
</evidence>
<feature type="compositionally biased region" description="Acidic residues" evidence="1">
    <location>
        <begin position="500"/>
        <end position="512"/>
    </location>
</feature>
<accession>A0A368GTP0</accession>
<evidence type="ECO:0000313" key="2">
    <source>
        <dbReference type="EMBL" id="RCN47733.1"/>
    </source>
</evidence>
<reference evidence="2 3" key="1">
    <citation type="submission" date="2014-10" db="EMBL/GenBank/DDBJ databases">
        <title>Draft genome of the hookworm Ancylostoma caninum.</title>
        <authorList>
            <person name="Mitreva M."/>
        </authorList>
    </citation>
    <scope>NUCLEOTIDE SEQUENCE [LARGE SCALE GENOMIC DNA]</scope>
    <source>
        <strain evidence="2 3">Baltimore</strain>
    </source>
</reference>
<gene>
    <name evidence="2" type="ORF">ANCCAN_06197</name>
</gene>
<proteinExistence type="predicted"/>
<organism evidence="2 3">
    <name type="scientific">Ancylostoma caninum</name>
    <name type="common">Dog hookworm</name>
    <dbReference type="NCBI Taxonomy" id="29170"/>
    <lineage>
        <taxon>Eukaryota</taxon>
        <taxon>Metazoa</taxon>
        <taxon>Ecdysozoa</taxon>
        <taxon>Nematoda</taxon>
        <taxon>Chromadorea</taxon>
        <taxon>Rhabditida</taxon>
        <taxon>Rhabditina</taxon>
        <taxon>Rhabditomorpha</taxon>
        <taxon>Strongyloidea</taxon>
        <taxon>Ancylostomatidae</taxon>
        <taxon>Ancylostomatinae</taxon>
        <taxon>Ancylostoma</taxon>
    </lineage>
</organism>
<dbReference type="STRING" id="29170.A0A368GTP0"/>
<sequence>MVSTSHASRDPLPSYISSGFAMSQPLNPTYQNYDANSNVIPYQLGPHRRPEEFLQHAAAATISGPPSIFGTAQGSATLCTDTVPLQHSICGSSLAADTLSAYSLFSQPQHCSTFPIHQQYLNPVNTTKSTALIIGNDVMTTEAQHSQQHENTRRGESQNLIVNRFQLPFFPGYTSDDHGKDLIKNQDDQGNCLQEAINRSSPPVLEPTICPLQEVNEDEVQVCPSTIPHAPAHKPLSSNAQGGATESFEPVIKSIEDLAIFPAPHRLGMNLAKHAYYTKKRSQTIDVLVRNSVKNFEMSVAGLTSNPSLPSPRSPLKALNSDVINREKPRPLSYLSIIKYPNMADVNFRRRPDVKAPSRPRHLCEQTRDIVARVLAFFREFSKRFAALGNNIQGTPFENPERMASQATGFTLPTIRRCGERMEAVPPCTASSGGAPTEEDICNLSWIFSEEPWYIAQRTKGRTSTTARRKARKRAPSLSPSLSEVDKDPEESAEEHAVEADLDLLESDENEEGAPKRRRSERIRNQRRAKLLKRLKTLNATAQIRSPVRRNGRIFCHMVFIYLKRSFYSMFECNSMN</sequence>
<protein>
    <submittedName>
        <fullName evidence="2">Uncharacterized protein</fullName>
    </submittedName>
</protein>
<keyword evidence="3" id="KW-1185">Reference proteome</keyword>
<dbReference type="OrthoDB" id="5875917at2759"/>
<feature type="region of interest" description="Disordered" evidence="1">
    <location>
        <begin position="458"/>
        <end position="525"/>
    </location>
</feature>
<comment type="caution">
    <text evidence="2">The sequence shown here is derived from an EMBL/GenBank/DDBJ whole genome shotgun (WGS) entry which is preliminary data.</text>
</comment>
<dbReference type="AlphaFoldDB" id="A0A368GTP0"/>
<evidence type="ECO:0000313" key="3">
    <source>
        <dbReference type="Proteomes" id="UP000252519"/>
    </source>
</evidence>
<name>A0A368GTP0_ANCCA</name>